<evidence type="ECO:0000256" key="3">
    <source>
        <dbReference type="ARBA" id="ARBA00022833"/>
    </source>
</evidence>
<evidence type="ECO:0000256" key="1">
    <source>
        <dbReference type="ARBA" id="ARBA00022723"/>
    </source>
</evidence>
<dbReference type="InterPro" id="IPR000962">
    <property type="entry name" value="Znf_DskA_TraR"/>
</dbReference>
<evidence type="ECO:0000313" key="6">
    <source>
        <dbReference type="EMBL" id="EBS9878414.1"/>
    </source>
</evidence>
<dbReference type="PANTHER" id="PTHR38777">
    <property type="entry name" value="FELS-2 PROPHAGE PROTEIN"/>
    <property type="match status" value="1"/>
</dbReference>
<reference evidence="6" key="1">
    <citation type="submission" date="2018-07" db="EMBL/GenBank/DDBJ databases">
        <authorList>
            <consortium name="GenomeTrakr network: Whole genome sequencing for foodborne pathogen traceback"/>
        </authorList>
    </citation>
    <scope>NUCLEOTIDE SEQUENCE</scope>
    <source>
        <strain evidence="6">CFSAN065048</strain>
    </source>
</reference>
<evidence type="ECO:0000256" key="2">
    <source>
        <dbReference type="ARBA" id="ARBA00022771"/>
    </source>
</evidence>
<dbReference type="AlphaFoldDB" id="A0A5V1AMS8"/>
<dbReference type="GO" id="GO:1900378">
    <property type="term" value="P:positive regulation of secondary metabolite biosynthetic process"/>
    <property type="evidence" value="ECO:0007669"/>
    <property type="project" value="TreeGrafter"/>
</dbReference>
<dbReference type="PROSITE" id="PS51128">
    <property type="entry name" value="ZF_DKSA_2"/>
    <property type="match status" value="1"/>
</dbReference>
<proteinExistence type="predicted"/>
<evidence type="ECO:0000259" key="5">
    <source>
        <dbReference type="Pfam" id="PF01258"/>
    </source>
</evidence>
<organism evidence="6">
    <name type="scientific">Salmonella enterica</name>
    <name type="common">Salmonella choleraesuis</name>
    <dbReference type="NCBI Taxonomy" id="28901"/>
    <lineage>
        <taxon>Bacteria</taxon>
        <taxon>Pseudomonadati</taxon>
        <taxon>Pseudomonadota</taxon>
        <taxon>Gammaproteobacteria</taxon>
        <taxon>Enterobacterales</taxon>
        <taxon>Enterobacteriaceae</taxon>
        <taxon>Salmonella</taxon>
    </lineage>
</organism>
<dbReference type="GO" id="GO:0008270">
    <property type="term" value="F:zinc ion binding"/>
    <property type="evidence" value="ECO:0007669"/>
    <property type="project" value="UniProtKB-KW"/>
</dbReference>
<protein>
    <submittedName>
        <fullName evidence="6">TraR/DksA family transcriptional regulator</fullName>
    </submittedName>
</protein>
<keyword evidence="1" id="KW-0479">Metal-binding</keyword>
<feature type="zinc finger region" description="dksA C4-type" evidence="4">
    <location>
        <begin position="39"/>
        <end position="63"/>
    </location>
</feature>
<comment type="caution">
    <text evidence="6">The sequence shown here is derived from an EMBL/GenBank/DDBJ whole genome shotgun (WGS) entry which is preliminary data.</text>
</comment>
<dbReference type="Pfam" id="PF01258">
    <property type="entry name" value="zf-dskA_traR"/>
    <property type="match status" value="1"/>
</dbReference>
<name>A0A5V1AMS8_SALER</name>
<gene>
    <name evidence="6" type="ORF">CEJ02_22600</name>
</gene>
<dbReference type="Gene3D" id="1.20.120.910">
    <property type="entry name" value="DksA, coiled-coil domain"/>
    <property type="match status" value="1"/>
</dbReference>
<feature type="domain" description="Zinc finger DksA/TraR C4-type" evidence="5">
    <location>
        <begin position="37"/>
        <end position="69"/>
    </location>
</feature>
<dbReference type="EMBL" id="AAGXGX010000028">
    <property type="protein sequence ID" value="EBS9878414.1"/>
    <property type="molecule type" value="Genomic_DNA"/>
</dbReference>
<evidence type="ECO:0000256" key="4">
    <source>
        <dbReference type="PROSITE-ProRule" id="PRU00510"/>
    </source>
</evidence>
<keyword evidence="2" id="KW-0863">Zinc-finger</keyword>
<dbReference type="PANTHER" id="PTHR38777:SF1">
    <property type="entry name" value="DNAK SUPPRESSOR PROTEIN"/>
    <property type="match status" value="1"/>
</dbReference>
<sequence length="74" mass="8403">MENAMPDICDHANEEMEFLNQIQLSRISSATHQPSATHCCDCRAPIPEPRREALPGVRRCVDCQDLLEHFIPLT</sequence>
<accession>A0A5V1AMS8</accession>
<keyword evidence="3" id="KW-0862">Zinc</keyword>
<dbReference type="SUPFAM" id="SSF57716">
    <property type="entry name" value="Glucocorticoid receptor-like (DNA-binding domain)"/>
    <property type="match status" value="1"/>
</dbReference>